<dbReference type="InterPro" id="IPR016162">
    <property type="entry name" value="Ald_DH_N"/>
</dbReference>
<organism evidence="2 3">
    <name type="scientific">Sinocyclocheilus rhinocerous</name>
    <dbReference type="NCBI Taxonomy" id="307959"/>
    <lineage>
        <taxon>Eukaryota</taxon>
        <taxon>Metazoa</taxon>
        <taxon>Chordata</taxon>
        <taxon>Craniata</taxon>
        <taxon>Vertebrata</taxon>
        <taxon>Euteleostomi</taxon>
        <taxon>Actinopterygii</taxon>
        <taxon>Neopterygii</taxon>
        <taxon>Teleostei</taxon>
        <taxon>Ostariophysi</taxon>
        <taxon>Cypriniformes</taxon>
        <taxon>Cyprinidae</taxon>
        <taxon>Cyprininae</taxon>
        <taxon>Sinocyclocheilus</taxon>
    </lineage>
</organism>
<dbReference type="InterPro" id="IPR016161">
    <property type="entry name" value="Ald_DH/histidinol_DH"/>
</dbReference>
<name>A0A673MSW1_9TELE</name>
<dbReference type="SUPFAM" id="SSF53720">
    <property type="entry name" value="ALDH-like"/>
    <property type="match status" value="1"/>
</dbReference>
<dbReference type="Ensembl" id="ENSSRHT00000098398.1">
    <property type="protein sequence ID" value="ENSSRHP00000095795.1"/>
    <property type="gene ID" value="ENSSRHG00000047100.1"/>
</dbReference>
<feature type="domain" description="Aldehyde dehydrogenase" evidence="1">
    <location>
        <begin position="51"/>
        <end position="138"/>
    </location>
</feature>
<evidence type="ECO:0000313" key="3">
    <source>
        <dbReference type="Proteomes" id="UP000472270"/>
    </source>
</evidence>
<dbReference type="Proteomes" id="UP000472270">
    <property type="component" value="Unassembled WGS sequence"/>
</dbReference>
<dbReference type="Gene3D" id="3.40.605.10">
    <property type="entry name" value="Aldehyde Dehydrogenase, Chain A, domain 1"/>
    <property type="match status" value="1"/>
</dbReference>
<proteinExistence type="predicted"/>
<dbReference type="Pfam" id="PF00171">
    <property type="entry name" value="Aldedh"/>
    <property type="match status" value="1"/>
</dbReference>
<accession>A0A673MSW1</accession>
<dbReference type="InterPro" id="IPR015590">
    <property type="entry name" value="Aldehyde_DH_dom"/>
</dbReference>
<reference evidence="2" key="1">
    <citation type="submission" date="2025-08" db="UniProtKB">
        <authorList>
            <consortium name="Ensembl"/>
        </authorList>
    </citation>
    <scope>IDENTIFICATION</scope>
</reference>
<dbReference type="GO" id="GO:0016491">
    <property type="term" value="F:oxidoreductase activity"/>
    <property type="evidence" value="ECO:0007669"/>
    <property type="project" value="InterPro"/>
</dbReference>
<dbReference type="PANTHER" id="PTHR11699">
    <property type="entry name" value="ALDEHYDE DEHYDROGENASE-RELATED"/>
    <property type="match status" value="1"/>
</dbReference>
<reference evidence="2" key="2">
    <citation type="submission" date="2025-09" db="UniProtKB">
        <authorList>
            <consortium name="Ensembl"/>
        </authorList>
    </citation>
    <scope>IDENTIFICATION</scope>
</reference>
<protein>
    <recommendedName>
        <fullName evidence="1">Aldehyde dehydrogenase domain-containing protein</fullName>
    </recommendedName>
</protein>
<sequence length="145" mass="15495">MALLSCLRTPGLRGALHYTGTRSISSGTLHIKDPQNFWCGGRVNLKDVKTKSEPVYEPATSRVLCQLQACGAADVDAAVGSASAALTVWSKLAGTERARVMLEAARLIENRREEIAEIEVVNNGKSITEARLDVHFAGQATTLSG</sequence>
<dbReference type="AlphaFoldDB" id="A0A673MSW1"/>
<evidence type="ECO:0000313" key="2">
    <source>
        <dbReference type="Ensembl" id="ENSSRHP00000095795.1"/>
    </source>
</evidence>
<keyword evidence="3" id="KW-1185">Reference proteome</keyword>
<evidence type="ECO:0000259" key="1">
    <source>
        <dbReference type="Pfam" id="PF00171"/>
    </source>
</evidence>